<name>A0A556TX68_BAGYA</name>
<evidence type="ECO:0000256" key="2">
    <source>
        <dbReference type="ARBA" id="ARBA00022553"/>
    </source>
</evidence>
<dbReference type="Pfam" id="PF25332">
    <property type="entry name" value="C2_PACS_N"/>
    <property type="match status" value="1"/>
</dbReference>
<keyword evidence="2" id="KW-0597">Phosphoprotein</keyword>
<evidence type="ECO:0000259" key="5">
    <source>
        <dbReference type="PROSITE" id="PS50835"/>
    </source>
</evidence>
<dbReference type="Pfam" id="PF10254">
    <property type="entry name" value="Pacs-1"/>
    <property type="match status" value="1"/>
</dbReference>
<feature type="domain" description="Ig-like" evidence="5">
    <location>
        <begin position="809"/>
        <end position="924"/>
    </location>
</feature>
<dbReference type="EMBL" id="VCAZ01000025">
    <property type="protein sequence ID" value="TSL04319.1"/>
    <property type="molecule type" value="Genomic_DNA"/>
</dbReference>
<dbReference type="InterPro" id="IPR057541">
    <property type="entry name" value="PACS1/2_N"/>
</dbReference>
<comment type="caution">
    <text evidence="6">The sequence shown here is derived from an EMBL/GenBank/DDBJ whole genome shotgun (WGS) entry which is preliminary data.</text>
</comment>
<evidence type="ECO:0000313" key="6">
    <source>
        <dbReference type="EMBL" id="TSL04319.1"/>
    </source>
</evidence>
<keyword evidence="7" id="KW-1185">Reference proteome</keyword>
<organism evidence="6 7">
    <name type="scientific">Bagarius yarrelli</name>
    <name type="common">Goonch</name>
    <name type="synonym">Bagrus yarrelli</name>
    <dbReference type="NCBI Taxonomy" id="175774"/>
    <lineage>
        <taxon>Eukaryota</taxon>
        <taxon>Metazoa</taxon>
        <taxon>Chordata</taxon>
        <taxon>Craniata</taxon>
        <taxon>Vertebrata</taxon>
        <taxon>Euteleostomi</taxon>
        <taxon>Actinopterygii</taxon>
        <taxon>Neopterygii</taxon>
        <taxon>Teleostei</taxon>
        <taxon>Ostariophysi</taxon>
        <taxon>Siluriformes</taxon>
        <taxon>Sisoridae</taxon>
        <taxon>Sisorinae</taxon>
        <taxon>Bagarius</taxon>
    </lineage>
</organism>
<dbReference type="OrthoDB" id="28829at2759"/>
<dbReference type="Gene3D" id="2.60.40.10">
    <property type="entry name" value="Immunoglobulins"/>
    <property type="match status" value="2"/>
</dbReference>
<dbReference type="PANTHER" id="PTHR13280">
    <property type="entry name" value="PHOSPHOFURIN ACIDIC CLUSTER SORTING PROTEIN"/>
    <property type="match status" value="1"/>
</dbReference>
<feature type="region of interest" description="Disordered" evidence="3">
    <location>
        <begin position="309"/>
        <end position="418"/>
    </location>
</feature>
<dbReference type="InterPro" id="IPR007110">
    <property type="entry name" value="Ig-like_dom"/>
</dbReference>
<evidence type="ECO:0000256" key="4">
    <source>
        <dbReference type="SAM" id="Phobius"/>
    </source>
</evidence>
<feature type="region of interest" description="Disordered" evidence="3">
    <location>
        <begin position="650"/>
        <end position="670"/>
    </location>
</feature>
<dbReference type="PANTHER" id="PTHR13280:SF16">
    <property type="entry name" value="PHOSPHOFURIN ACIDIC CLUSTER SORTING PROTEIN 1"/>
    <property type="match status" value="1"/>
</dbReference>
<accession>A0A556TX68</accession>
<dbReference type="SMART" id="SM00409">
    <property type="entry name" value="IG"/>
    <property type="match status" value="2"/>
</dbReference>
<dbReference type="Pfam" id="PF13927">
    <property type="entry name" value="Ig_3"/>
    <property type="match status" value="1"/>
</dbReference>
<gene>
    <name evidence="6" type="ORF">Baya_3999</name>
</gene>
<dbReference type="InterPro" id="IPR036179">
    <property type="entry name" value="Ig-like_dom_sf"/>
</dbReference>
<dbReference type="InterPro" id="IPR019381">
    <property type="entry name" value="PACS1/2_C"/>
</dbReference>
<feature type="domain" description="Ig-like" evidence="5">
    <location>
        <begin position="931"/>
        <end position="1013"/>
    </location>
</feature>
<feature type="compositionally biased region" description="Acidic residues" evidence="3">
    <location>
        <begin position="178"/>
        <end position="193"/>
    </location>
</feature>
<evidence type="ECO:0000256" key="3">
    <source>
        <dbReference type="SAM" id="MobiDB-lite"/>
    </source>
</evidence>
<dbReference type="GO" id="GO:0044325">
    <property type="term" value="F:transmembrane transporter binding"/>
    <property type="evidence" value="ECO:0007669"/>
    <property type="project" value="TreeGrafter"/>
</dbReference>
<dbReference type="PROSITE" id="PS50835">
    <property type="entry name" value="IG_LIKE"/>
    <property type="match status" value="2"/>
</dbReference>
<comment type="similarity">
    <text evidence="1">Belongs to the PACS family.</text>
</comment>
<dbReference type="SUPFAM" id="SSF48726">
    <property type="entry name" value="Immunoglobulin"/>
    <property type="match status" value="2"/>
</dbReference>
<dbReference type="Proteomes" id="UP000319801">
    <property type="component" value="Unassembled WGS sequence"/>
</dbReference>
<evidence type="ECO:0000313" key="7">
    <source>
        <dbReference type="Proteomes" id="UP000319801"/>
    </source>
</evidence>
<feature type="compositionally biased region" description="Polar residues" evidence="3">
    <location>
        <begin position="350"/>
        <end position="373"/>
    </location>
</feature>
<dbReference type="AlphaFoldDB" id="A0A556TX68"/>
<feature type="region of interest" description="Disordered" evidence="3">
    <location>
        <begin position="178"/>
        <end position="219"/>
    </location>
</feature>
<dbReference type="InterPro" id="IPR013106">
    <property type="entry name" value="Ig_V-set"/>
</dbReference>
<proteinExistence type="inferred from homology"/>
<protein>
    <submittedName>
        <fullName evidence="6">Phosphofurin acidic cluster sorting protein 1</fullName>
    </submittedName>
</protein>
<dbReference type="GO" id="GO:0072659">
    <property type="term" value="P:protein localization to plasma membrane"/>
    <property type="evidence" value="ECO:0007669"/>
    <property type="project" value="TreeGrafter"/>
</dbReference>
<dbReference type="InterPro" id="IPR003598">
    <property type="entry name" value="Ig_sub2"/>
</dbReference>
<feature type="compositionally biased region" description="Acidic residues" evidence="3">
    <location>
        <begin position="333"/>
        <end position="343"/>
    </location>
</feature>
<dbReference type="Pfam" id="PF07686">
    <property type="entry name" value="V-set"/>
    <property type="match status" value="1"/>
</dbReference>
<dbReference type="InterPro" id="IPR003599">
    <property type="entry name" value="Ig_sub"/>
</dbReference>
<feature type="transmembrane region" description="Helical" evidence="4">
    <location>
        <begin position="1022"/>
        <end position="1046"/>
    </location>
</feature>
<reference evidence="6 7" key="1">
    <citation type="journal article" date="2019" name="Genome Biol. Evol.">
        <title>Whole-Genome Sequencing of the Giant Devil Catfish, Bagarius yarrelli.</title>
        <authorList>
            <person name="Jiang W."/>
            <person name="Lv Y."/>
            <person name="Cheng L."/>
            <person name="Yang K."/>
            <person name="Chao B."/>
            <person name="Wang X."/>
            <person name="Li Y."/>
            <person name="Pan X."/>
            <person name="You X."/>
            <person name="Zhang Y."/>
            <person name="Yang J."/>
            <person name="Li J."/>
            <person name="Zhang X."/>
            <person name="Liu S."/>
            <person name="Sun C."/>
            <person name="Yang J."/>
            <person name="Shi Q."/>
        </authorList>
    </citation>
    <scope>NUCLEOTIDE SEQUENCE [LARGE SCALE GENOMIC DNA]</scope>
    <source>
        <strain evidence="6">JWS20170419001</strain>
        <tissue evidence="6">Muscle</tissue>
    </source>
</reference>
<dbReference type="SMART" id="SM00408">
    <property type="entry name" value="IGc2"/>
    <property type="match status" value="2"/>
</dbReference>
<dbReference type="InterPro" id="IPR013783">
    <property type="entry name" value="Ig-like_fold"/>
</dbReference>
<keyword evidence="4" id="KW-1133">Transmembrane helix</keyword>
<keyword evidence="4" id="KW-0812">Transmembrane</keyword>
<feature type="compositionally biased region" description="Polar residues" evidence="3">
    <location>
        <begin position="310"/>
        <end position="320"/>
    </location>
</feature>
<keyword evidence="4" id="KW-0472">Membrane</keyword>
<evidence type="ECO:0000256" key="1">
    <source>
        <dbReference type="ARBA" id="ARBA00008590"/>
    </source>
</evidence>
<sequence>MSERGGIQRAGVASPHMQPFKSVSISSNRPVHMNLFATWEIDRSSPSCGSKRILRSNEILLSSPGLTETDLQLTFSLQYPHFLKRDANRLQIMLQRRKRYKNRTILGYKTLALGLINMAEVMQHPTEGAQVLRLHTKIKDMTVPVAEIRVYSMSSQPIDPERPKAKLSDRSPDIDIYSEEEEESYSSEQDGSDDPLHGQYLYDDEDEVRKKKPRRKLTSAASITRANVGFGLDHVSHEQIRDVEEDLDELYNSLEIYNPSDSGPDMEETDSVLSMPKPKLPPFFEAMSQSSSHNEFGSLTSRCSMRRDTLNPQGEQTASSKIRRSSSAHLDDAFSESDTELNEVEVWSDGTPSITVSVAETPRTPQRSSSQTMALDGGHTPKHKRGTPMKERQLSKPLSERTNSSDSERSPELSLTPQMPRKIVYDQLNQILVSDTTLPDSLILVNSSDWQGQAVLSALLTRIQKFCNCNSVTPKPVKVVAVGGHSYLGAILRFYVSQLANRTSDWLGHLKFLVVPLGSHPVAKYLGFLDNRYRSAFLDGAWRDFFSRTDPPHPGLSSAEGVDVAGRIGQYIDGAAVTHQLPIAEAMLTCKNKMQDDDSCQNFVPFVGVSKFLNGLIILFACGDCEEGVSLSLIVPSTSPPAHAMSAGMIKESATPPPSPSLSGVHGSPSMSHGTDAIGLQVDYWVAEKRKDGERRDTKNTLKSAFRSLQVSRLPTSSVSELQASSCTMAMTVVTKEKNKKVPTIFLGKKPKEKDTESKSQVIEGITRLICSAKHQQTSLRVSVDGMEWNDVKFFQLASQWPTHVKYLPVDAVRVTVRESNVDVVHGDSIALPCSFFTMSPLTRLSIIWTLTAFSDHEHPTQVIVYDQGQVIESPFFTGRVAFTNVPWNADIILNETHISDAGIYRCVVSNPPETGDPGIGELSLRVLVPPSLPVCMREGDTDVGSTVTLTCLVSEGVPTPVISWEKLESDHIRELNGMVQIANMSAQDSGVYRCSVINALGRRNCYVNLSVSTPIGNPSGVLQGVLMLLFMALVLLSLLVLVLWLHRSAQESIWRNSRVEECYNKTTHTPHTLTPSLIKSSFV</sequence>